<dbReference type="InterPro" id="IPR015946">
    <property type="entry name" value="KH_dom-like_a/b"/>
</dbReference>
<dbReference type="Pfam" id="PF02566">
    <property type="entry name" value="OsmC"/>
    <property type="match status" value="1"/>
</dbReference>
<dbReference type="PANTHER" id="PTHR34352:SF1">
    <property type="entry name" value="PROTEIN YHFA"/>
    <property type="match status" value="1"/>
</dbReference>
<dbReference type="InterPro" id="IPR003718">
    <property type="entry name" value="OsmC/Ohr_fam"/>
</dbReference>
<organism evidence="1 2">
    <name type="scientific">Vogesella aquatica</name>
    <dbReference type="NCBI Taxonomy" id="2984206"/>
    <lineage>
        <taxon>Bacteria</taxon>
        <taxon>Pseudomonadati</taxon>
        <taxon>Pseudomonadota</taxon>
        <taxon>Betaproteobacteria</taxon>
        <taxon>Neisseriales</taxon>
        <taxon>Chromobacteriaceae</taxon>
        <taxon>Vogesella</taxon>
    </lineage>
</organism>
<dbReference type="EMBL" id="JAQQLF010000006">
    <property type="protein sequence ID" value="MDC7716750.1"/>
    <property type="molecule type" value="Genomic_DNA"/>
</dbReference>
<dbReference type="Proteomes" id="UP001219956">
    <property type="component" value="Unassembled WGS sequence"/>
</dbReference>
<dbReference type="RefSeq" id="WP_272751144.1">
    <property type="nucleotide sequence ID" value="NZ_JAQQLF010000006.1"/>
</dbReference>
<dbReference type="Gene3D" id="3.30.300.20">
    <property type="match status" value="1"/>
</dbReference>
<sequence>MSGNARVTLTQLENYRFDNHFDGGHALLTDEPAPLGSDTGPSPSQLLVGAVANCLTASLLFAARKYRINLEPLACEASAEIGRNAQNRLRVLGITVTLRCGTPAVGQAQLARLLDTFEDFCTVTQSVAAAIPVSLTVLDADGSVLKAPAA</sequence>
<dbReference type="InterPro" id="IPR036102">
    <property type="entry name" value="OsmC/Ohrsf"/>
</dbReference>
<dbReference type="PANTHER" id="PTHR34352">
    <property type="entry name" value="PROTEIN YHFA"/>
    <property type="match status" value="1"/>
</dbReference>
<evidence type="ECO:0000313" key="1">
    <source>
        <dbReference type="EMBL" id="MDC7716750.1"/>
    </source>
</evidence>
<gene>
    <name evidence="1" type="ORF">PQU95_05915</name>
</gene>
<dbReference type="SUPFAM" id="SSF82784">
    <property type="entry name" value="OsmC-like"/>
    <property type="match status" value="1"/>
</dbReference>
<name>A0ABT5IWS8_9NEIS</name>
<accession>A0ABT5IWS8</accession>
<evidence type="ECO:0000313" key="2">
    <source>
        <dbReference type="Proteomes" id="UP001219956"/>
    </source>
</evidence>
<comment type="caution">
    <text evidence="1">The sequence shown here is derived from an EMBL/GenBank/DDBJ whole genome shotgun (WGS) entry which is preliminary data.</text>
</comment>
<proteinExistence type="predicted"/>
<keyword evidence="2" id="KW-1185">Reference proteome</keyword>
<reference evidence="1 2" key="1">
    <citation type="submission" date="2023-01" db="EMBL/GenBank/DDBJ databases">
        <title>Novel species of the genus Vogesella isolated from rivers.</title>
        <authorList>
            <person name="Lu H."/>
        </authorList>
    </citation>
    <scope>NUCLEOTIDE SEQUENCE [LARGE SCALE GENOMIC DNA]</scope>
    <source>
        <strain evidence="1 2">DC21W</strain>
    </source>
</reference>
<protein>
    <submittedName>
        <fullName evidence="1">OsmC family protein</fullName>
    </submittedName>
</protein>